<dbReference type="AlphaFoldDB" id="A0A3B0VLN0"/>
<dbReference type="NCBIfam" id="TIGR00092">
    <property type="entry name" value="redox-regulated ATPase YchF"/>
    <property type="match status" value="1"/>
</dbReference>
<dbReference type="InterPro" id="IPR041706">
    <property type="entry name" value="YchF_N"/>
</dbReference>
<evidence type="ECO:0000256" key="2">
    <source>
        <dbReference type="ARBA" id="ARBA00022723"/>
    </source>
</evidence>
<accession>A0A3B0VLN0</accession>
<evidence type="ECO:0000256" key="3">
    <source>
        <dbReference type="ARBA" id="ARBA00022741"/>
    </source>
</evidence>
<dbReference type="GO" id="GO:0016887">
    <property type="term" value="F:ATP hydrolysis activity"/>
    <property type="evidence" value="ECO:0007669"/>
    <property type="project" value="InterPro"/>
</dbReference>
<dbReference type="PIRSF" id="PIRSF006641">
    <property type="entry name" value="CHP00092"/>
    <property type="match status" value="1"/>
</dbReference>
<dbReference type="CDD" id="cd04867">
    <property type="entry name" value="TGS_YchF_OLA1"/>
    <property type="match status" value="1"/>
</dbReference>
<dbReference type="InterPro" id="IPR031167">
    <property type="entry name" value="G_OBG"/>
</dbReference>
<dbReference type="GO" id="GO:0005737">
    <property type="term" value="C:cytoplasm"/>
    <property type="evidence" value="ECO:0007669"/>
    <property type="project" value="TreeGrafter"/>
</dbReference>
<dbReference type="InterPro" id="IPR012676">
    <property type="entry name" value="TGS-like"/>
</dbReference>
<protein>
    <submittedName>
        <fullName evidence="7">GTP-binding and nucleic acid-binding protein YchF</fullName>
    </submittedName>
</protein>
<dbReference type="InterPro" id="IPR012675">
    <property type="entry name" value="Beta-grasp_dom_sf"/>
</dbReference>
<dbReference type="InterPro" id="IPR013029">
    <property type="entry name" value="YchF_C"/>
</dbReference>
<dbReference type="FunFam" id="1.10.150.300:FF:000001">
    <property type="entry name" value="Ribosome-binding ATPase YchF"/>
    <property type="match status" value="1"/>
</dbReference>
<evidence type="ECO:0000259" key="5">
    <source>
        <dbReference type="PROSITE" id="PS51710"/>
    </source>
</evidence>
<name>A0A3B0VLN0_9ZZZZ</name>
<dbReference type="InterPro" id="IPR004396">
    <property type="entry name" value="ATPase_YchF/OLA1"/>
</dbReference>
<dbReference type="Gene3D" id="3.10.20.30">
    <property type="match status" value="1"/>
</dbReference>
<dbReference type="EMBL" id="UOEZ01000085">
    <property type="protein sequence ID" value="VAW39277.1"/>
    <property type="molecule type" value="Genomic_DNA"/>
</dbReference>
<dbReference type="FunFam" id="3.10.20.30:FF:000001">
    <property type="entry name" value="Ribosome-binding ATPase YchF"/>
    <property type="match status" value="1"/>
</dbReference>
<dbReference type="Gene3D" id="1.10.150.300">
    <property type="entry name" value="TGS-like domain"/>
    <property type="match status" value="1"/>
</dbReference>
<gene>
    <name evidence="7" type="ORF">MNBD_DELTA02-1074</name>
</gene>
<feature type="domain" description="OBG-type G" evidence="5">
    <location>
        <begin position="3"/>
        <end position="255"/>
    </location>
</feature>
<dbReference type="GO" id="GO:0046872">
    <property type="term" value="F:metal ion binding"/>
    <property type="evidence" value="ECO:0007669"/>
    <property type="project" value="UniProtKB-KW"/>
</dbReference>
<dbReference type="HAMAP" id="MF_00944">
    <property type="entry name" value="YchF_OLA1_ATPase"/>
    <property type="match status" value="1"/>
</dbReference>
<dbReference type="CDD" id="cd01900">
    <property type="entry name" value="YchF"/>
    <property type="match status" value="1"/>
</dbReference>
<dbReference type="InterPro" id="IPR027417">
    <property type="entry name" value="P-loop_NTPase"/>
</dbReference>
<dbReference type="SUPFAM" id="SSF81271">
    <property type="entry name" value="TGS-like"/>
    <property type="match status" value="1"/>
</dbReference>
<sequence>MGFNCGIVGLPNVGKSTIFNAMTSAGAAASNYPFCTIEPNVGMVPLRDRRMDALAAIVSPERILPTTVEFVDIAGLVKGASKGEGLGNQFLGHIRAVDMLAHVVRCFEDPDVVHVEGKVDPDSDIDTISTELMLADLDAVEKRLLKLPKLVKSGDKESIRAQEACLKVKAQLEAGLPVRTLLDEVLEGVADLNLLTAKPMIYIANMSEDDIGGLSAEAEKVKGVADREGAGFVSLSGKIEAELAELSGDERAEFLADLGIEESGLDLLAARAHDTLGLITFFTAGVKEVRAWTVPKGAKAPQAAGVIHSDFEKGFIRAEVMACEDFIANKGEAGCREKGLLRVEGKDYLVKDGDVMHFRFNV</sequence>
<dbReference type="GO" id="GO:0005525">
    <property type="term" value="F:GTP binding"/>
    <property type="evidence" value="ECO:0007669"/>
    <property type="project" value="InterPro"/>
</dbReference>
<dbReference type="Pfam" id="PF06071">
    <property type="entry name" value="YchF-GTPase_C"/>
    <property type="match status" value="1"/>
</dbReference>
<comment type="cofactor">
    <cofactor evidence="1">
        <name>Mg(2+)</name>
        <dbReference type="ChEBI" id="CHEBI:18420"/>
    </cofactor>
</comment>
<organism evidence="7">
    <name type="scientific">hydrothermal vent metagenome</name>
    <dbReference type="NCBI Taxonomy" id="652676"/>
    <lineage>
        <taxon>unclassified sequences</taxon>
        <taxon>metagenomes</taxon>
        <taxon>ecological metagenomes</taxon>
    </lineage>
</organism>
<dbReference type="PROSITE" id="PS51880">
    <property type="entry name" value="TGS"/>
    <property type="match status" value="1"/>
</dbReference>
<dbReference type="SUPFAM" id="SSF52540">
    <property type="entry name" value="P-loop containing nucleoside triphosphate hydrolases"/>
    <property type="match status" value="1"/>
</dbReference>
<proteinExistence type="inferred from homology"/>
<keyword evidence="3" id="KW-0547">Nucleotide-binding</keyword>
<dbReference type="InterPro" id="IPR004095">
    <property type="entry name" value="TGS"/>
</dbReference>
<dbReference type="PRINTS" id="PR00326">
    <property type="entry name" value="GTP1OBG"/>
</dbReference>
<evidence type="ECO:0000259" key="6">
    <source>
        <dbReference type="PROSITE" id="PS51880"/>
    </source>
</evidence>
<evidence type="ECO:0000256" key="4">
    <source>
        <dbReference type="ARBA" id="ARBA00022840"/>
    </source>
</evidence>
<dbReference type="InterPro" id="IPR023192">
    <property type="entry name" value="TGS-like_dom_sf"/>
</dbReference>
<dbReference type="Pfam" id="PF01926">
    <property type="entry name" value="MMR_HSR1"/>
    <property type="match status" value="1"/>
</dbReference>
<keyword evidence="4" id="KW-0067">ATP-binding</keyword>
<evidence type="ECO:0000256" key="1">
    <source>
        <dbReference type="ARBA" id="ARBA00001946"/>
    </source>
</evidence>
<dbReference type="InterPro" id="IPR006073">
    <property type="entry name" value="GTP-bd"/>
</dbReference>
<dbReference type="GO" id="GO:0005524">
    <property type="term" value="F:ATP binding"/>
    <property type="evidence" value="ECO:0007669"/>
    <property type="project" value="UniProtKB-KW"/>
</dbReference>
<dbReference type="Gene3D" id="3.40.50.300">
    <property type="entry name" value="P-loop containing nucleotide triphosphate hydrolases"/>
    <property type="match status" value="1"/>
</dbReference>
<keyword evidence="2" id="KW-0479">Metal-binding</keyword>
<evidence type="ECO:0000313" key="7">
    <source>
        <dbReference type="EMBL" id="VAW39277.1"/>
    </source>
</evidence>
<dbReference type="PANTHER" id="PTHR23305:SF18">
    <property type="entry name" value="OBG-TYPE G DOMAIN-CONTAINING PROTEIN"/>
    <property type="match status" value="1"/>
</dbReference>
<dbReference type="PANTHER" id="PTHR23305">
    <property type="entry name" value="OBG GTPASE FAMILY"/>
    <property type="match status" value="1"/>
</dbReference>
<reference evidence="7" key="1">
    <citation type="submission" date="2018-06" db="EMBL/GenBank/DDBJ databases">
        <authorList>
            <person name="Zhirakovskaya E."/>
        </authorList>
    </citation>
    <scope>NUCLEOTIDE SEQUENCE</scope>
</reference>
<dbReference type="PROSITE" id="PS51710">
    <property type="entry name" value="G_OBG"/>
    <property type="match status" value="1"/>
</dbReference>
<feature type="domain" description="TGS" evidence="6">
    <location>
        <begin position="277"/>
        <end position="360"/>
    </location>
</feature>